<feature type="compositionally biased region" description="Basic residues" evidence="15">
    <location>
        <begin position="1210"/>
        <end position="1236"/>
    </location>
</feature>
<dbReference type="SUPFAM" id="SSF52540">
    <property type="entry name" value="P-loop containing nucleoside triphosphate hydrolases"/>
    <property type="match status" value="1"/>
</dbReference>
<evidence type="ECO:0000313" key="18">
    <source>
        <dbReference type="Proteomes" id="UP001146793"/>
    </source>
</evidence>
<comment type="subcellular location">
    <subcellularLocation>
        <location evidence="1">Nucleus</location>
    </subcellularLocation>
</comment>
<feature type="compositionally biased region" description="Acidic residues" evidence="15">
    <location>
        <begin position="878"/>
        <end position="888"/>
    </location>
</feature>
<dbReference type="Gene3D" id="3.40.50.300">
    <property type="entry name" value="P-loop containing nucleotide triphosphate hydrolases"/>
    <property type="match status" value="2"/>
</dbReference>
<feature type="compositionally biased region" description="Basic and acidic residues" evidence="15">
    <location>
        <begin position="889"/>
        <end position="904"/>
    </location>
</feature>
<sequence>MITQTEDFVTNKREFIRFLRTNYEKEIEKLIETKSIRLIIKIDDLRNFDLEKSLELLESPLINILTLEQALEEIVREIDDDYLKRQKISRLHIGINGNLGTKLHVTPRQLDSSLIGQLVRVDGIVTRVSLVRPKVVKSVHYCRKTGKLIKREYRDSTSTVGLPTGSVYPQQDEEGNPLITEYGMCEYKDYQRVLLQEMPEIAPTGQMPRSVELIVEHDLVDQCKPGDRIEITGVYRALTGRARGTISGIFKTVLLGNYLRVIGDKTKNNDLTEEDMTNIQKISKRKDIFQLLTSSVATSIYGHQKIKQAILLMLLGGVEKNLKNKTHLRGDINIMLIGDPSTAKSQFLRFVMNTAPLSVSTTGRGSTGVGLCISPNSNIYYLKSNQKNQVKNCKIQKLIEKRFQNLKKLNKTPFEIEKNVWVTKENKTPIKILGINEKENENENENGNTKIKFVNVTHYWKIKTPHTMVKITTVSGKKLKLTQNTKLYMKNSPNGKPFWRKSMLCKIGDYIGINLNPSSNYNIIANSNDNKFNKYLKFEKIDEIKDFSPKFDYVYDFTVENSHNFFANGILVHNTAAVTTDRETGERRLEAGAMVLSDRGVCCIDEFDKMSEIDRVAIHEVMEQQTVTISKAGIHTSLNARCSVLAAANPIYGQYNRSKKPAENIALPDSLLSRFDLLFIVLDTIDPEYDRSLSDHVLKLHMFRNDSIALIEKEEQSNENKKKIKKTQIFQEYNEILHSTNSITFKKQKKKQEEEQKKPEILTLEFLQKYIQYAKSNSSPQMTKASSDIIINSWAELRNKEQTKTLPITARTLETMIRLSTAHAKSRLGKKVTKSDVKVALDIMNFALFHESTTMKTFNKKSKKKKKKKGRKRKKITEEEEKDEENEKEIEIEIEKEKKKNTEKKTKKTQNIKKTKKKKKKEEEEQEETEEEEIEMDLIDDDDSESDDDDEEDSDSDSDDSDEDDSDEDDSDEDEEDSDEDEESGSDEDDSDEDDSDEDDSDSDSDDENKEGNRVDQFKVSLSKLFNKKRETQMKFKNILKKLNKKLKNQYTEKEATNYLKTLDKENRVMFKNEQEEKQEKKTKKNNKEKEKQQEEEQNKEEQKEKQEQLNKTRRKTRTKQQEKQKQRRTRTTSTTKQGITRRKQEQHQYRELNKKEQEEKQEKKNEEESQVRRTTRTTKQVRKRRKQQQHQHQKVNKEEHKEKQEQNKKTKQKKKKTSITKTKQKKNYNNKKNKNIRTQISKNNNYMSNRFYPSFNQNLTYHKTEEPINENDSLLC</sequence>
<dbReference type="PROSITE" id="PS50818">
    <property type="entry name" value="INTEIN_C_TER"/>
    <property type="match status" value="1"/>
</dbReference>
<feature type="region of interest" description="Disordered" evidence="15">
    <location>
        <begin position="857"/>
        <end position="1019"/>
    </location>
</feature>
<dbReference type="EC" id="3.6.4.12" evidence="3"/>
<feature type="compositionally biased region" description="Basic residues" evidence="15">
    <location>
        <begin position="1174"/>
        <end position="1195"/>
    </location>
</feature>
<dbReference type="InterPro" id="IPR033762">
    <property type="entry name" value="MCM_OB"/>
</dbReference>
<comment type="catalytic activity">
    <reaction evidence="13">
        <text>ATP + H2O = ADP + phosphate + H(+)</text>
        <dbReference type="Rhea" id="RHEA:13065"/>
        <dbReference type="ChEBI" id="CHEBI:15377"/>
        <dbReference type="ChEBI" id="CHEBI:15378"/>
        <dbReference type="ChEBI" id="CHEBI:30616"/>
        <dbReference type="ChEBI" id="CHEBI:43474"/>
        <dbReference type="ChEBI" id="CHEBI:456216"/>
        <dbReference type="EC" id="3.6.4.12"/>
    </reaction>
</comment>
<dbReference type="Pfam" id="PF17855">
    <property type="entry name" value="MCM_lid"/>
    <property type="match status" value="1"/>
</dbReference>
<dbReference type="InterPro" id="IPR006142">
    <property type="entry name" value="INTEIN"/>
</dbReference>
<feature type="compositionally biased region" description="Basic and acidic residues" evidence="15">
    <location>
        <begin position="1143"/>
        <end position="1172"/>
    </location>
</feature>
<keyword evidence="7" id="KW-0347">Helicase</keyword>
<dbReference type="PRINTS" id="PR01657">
    <property type="entry name" value="MCMFAMILY"/>
</dbReference>
<dbReference type="FunFam" id="2.20.28.10:FF:000008">
    <property type="entry name" value="DNA helicase"/>
    <property type="match status" value="1"/>
</dbReference>
<feature type="compositionally biased region" description="Basic residues" evidence="15">
    <location>
        <begin position="858"/>
        <end position="875"/>
    </location>
</feature>
<dbReference type="Gene3D" id="2.20.28.10">
    <property type="match status" value="1"/>
</dbReference>
<keyword evidence="11 14" id="KW-0238">DNA-binding</keyword>
<dbReference type="Pfam" id="PF14890">
    <property type="entry name" value="Intein_splicing"/>
    <property type="match status" value="1"/>
</dbReference>
<evidence type="ECO:0000256" key="1">
    <source>
        <dbReference type="ARBA" id="ARBA00004123"/>
    </source>
</evidence>
<feature type="compositionally biased region" description="Basic residues" evidence="15">
    <location>
        <begin position="905"/>
        <end position="920"/>
    </location>
</feature>
<reference evidence="17" key="1">
    <citation type="submission" date="2022-08" db="EMBL/GenBank/DDBJ databases">
        <title>Novel sulphate-reducing endosymbionts in the free-living metamonad Anaeramoeba.</title>
        <authorList>
            <person name="Jerlstrom-Hultqvist J."/>
            <person name="Cepicka I."/>
            <person name="Gallot-Lavallee L."/>
            <person name="Salas-Leiva D."/>
            <person name="Curtis B.A."/>
            <person name="Zahonova K."/>
            <person name="Pipaliya S."/>
            <person name="Dacks J."/>
            <person name="Roger A.J."/>
        </authorList>
    </citation>
    <scope>NUCLEOTIDE SEQUENCE</scope>
    <source>
        <strain evidence="17">Busselton2</strain>
    </source>
</reference>
<dbReference type="GO" id="GO:0042555">
    <property type="term" value="C:MCM complex"/>
    <property type="evidence" value="ECO:0007669"/>
    <property type="project" value="InterPro"/>
</dbReference>
<dbReference type="PRINTS" id="PR01659">
    <property type="entry name" value="MCMPROTEIN3"/>
</dbReference>
<dbReference type="Gene3D" id="2.40.50.140">
    <property type="entry name" value="Nucleic acid-binding proteins"/>
    <property type="match status" value="1"/>
</dbReference>
<dbReference type="GO" id="GO:0005634">
    <property type="term" value="C:nucleus"/>
    <property type="evidence" value="ECO:0007669"/>
    <property type="project" value="UniProtKB-SubCell"/>
</dbReference>
<accession>A0AAV8A9V2</accession>
<evidence type="ECO:0000256" key="7">
    <source>
        <dbReference type="ARBA" id="ARBA00022806"/>
    </source>
</evidence>
<name>A0AAV8A9V2_9EUKA</name>
<dbReference type="SUPFAM" id="SSF50249">
    <property type="entry name" value="Nucleic acid-binding proteins"/>
    <property type="match status" value="1"/>
</dbReference>
<dbReference type="SMART" id="SM00350">
    <property type="entry name" value="MCM"/>
    <property type="match status" value="1"/>
</dbReference>
<protein>
    <recommendedName>
        <fullName evidence="3">DNA helicase</fullName>
        <ecNumber evidence="3">3.6.4.12</ecNumber>
    </recommendedName>
</protein>
<dbReference type="PANTHER" id="PTHR11630">
    <property type="entry name" value="DNA REPLICATION LICENSING FACTOR MCM FAMILY MEMBER"/>
    <property type="match status" value="1"/>
</dbReference>
<dbReference type="InterPro" id="IPR018525">
    <property type="entry name" value="MCM_CS"/>
</dbReference>
<dbReference type="Proteomes" id="UP001146793">
    <property type="component" value="Unassembled WGS sequence"/>
</dbReference>
<evidence type="ECO:0000256" key="15">
    <source>
        <dbReference type="SAM" id="MobiDB-lite"/>
    </source>
</evidence>
<dbReference type="GO" id="GO:0003697">
    <property type="term" value="F:single-stranded DNA binding"/>
    <property type="evidence" value="ECO:0007669"/>
    <property type="project" value="TreeGrafter"/>
</dbReference>
<dbReference type="InterPro" id="IPR031327">
    <property type="entry name" value="MCM"/>
</dbReference>
<dbReference type="PROSITE" id="PS50817">
    <property type="entry name" value="INTEIN_N_TER"/>
    <property type="match status" value="1"/>
</dbReference>
<dbReference type="PROSITE" id="PS50051">
    <property type="entry name" value="MCM_2"/>
    <property type="match status" value="2"/>
</dbReference>
<keyword evidence="9 14" id="KW-0067">ATP-binding</keyword>
<organism evidence="17 18">
    <name type="scientific">Anaeramoeba flamelloides</name>
    <dbReference type="NCBI Taxonomy" id="1746091"/>
    <lineage>
        <taxon>Eukaryota</taxon>
        <taxon>Metamonada</taxon>
        <taxon>Anaeramoebidae</taxon>
        <taxon>Anaeramoeba</taxon>
    </lineage>
</organism>
<keyword evidence="8" id="KW-0068">Autocatalytic cleavage</keyword>
<dbReference type="EMBL" id="JANTQA010000012">
    <property type="protein sequence ID" value="KAJ3450201.1"/>
    <property type="molecule type" value="Genomic_DNA"/>
</dbReference>
<dbReference type="GO" id="GO:0016787">
    <property type="term" value="F:hydrolase activity"/>
    <property type="evidence" value="ECO:0007669"/>
    <property type="project" value="UniProtKB-KW"/>
</dbReference>
<dbReference type="SMART" id="SM00306">
    <property type="entry name" value="HintN"/>
    <property type="match status" value="1"/>
</dbReference>
<evidence type="ECO:0000256" key="10">
    <source>
        <dbReference type="ARBA" id="ARBA00023000"/>
    </source>
</evidence>
<comment type="similarity">
    <text evidence="2 14">Belongs to the MCM family.</text>
</comment>
<keyword evidence="6" id="KW-0378">Hydrolase</keyword>
<keyword evidence="4" id="KW-0235">DNA replication</keyword>
<dbReference type="InterPro" id="IPR012340">
    <property type="entry name" value="NA-bd_OB-fold"/>
</dbReference>
<dbReference type="InterPro" id="IPR001208">
    <property type="entry name" value="MCM_dom"/>
</dbReference>
<feature type="compositionally biased region" description="Acidic residues" evidence="15">
    <location>
        <begin position="924"/>
        <end position="1009"/>
    </location>
</feature>
<dbReference type="GO" id="GO:0005524">
    <property type="term" value="F:ATP binding"/>
    <property type="evidence" value="ECO:0007669"/>
    <property type="project" value="UniProtKB-KW"/>
</dbReference>
<dbReference type="InterPro" id="IPR041562">
    <property type="entry name" value="MCM_lid"/>
</dbReference>
<evidence type="ECO:0000313" key="17">
    <source>
        <dbReference type="EMBL" id="KAJ3450201.1"/>
    </source>
</evidence>
<comment type="caution">
    <text evidence="17">The sequence shown here is derived from an EMBL/GenBank/DDBJ whole genome shotgun (WGS) entry which is preliminary data.</text>
</comment>
<feature type="domain" description="MCM C-terminal AAA(+) ATPase" evidence="16">
    <location>
        <begin position="575"/>
        <end position="697"/>
    </location>
</feature>
<dbReference type="PANTHER" id="PTHR11630:SF46">
    <property type="entry name" value="DNA REPLICATION LICENSING FACTOR MCM3-RELATED"/>
    <property type="match status" value="1"/>
</dbReference>
<dbReference type="InterPro" id="IPR036844">
    <property type="entry name" value="Hint_dom_sf"/>
</dbReference>
<feature type="compositionally biased region" description="Basic and acidic residues" evidence="15">
    <location>
        <begin position="1196"/>
        <end position="1209"/>
    </location>
</feature>
<evidence type="ECO:0000256" key="14">
    <source>
        <dbReference type="RuleBase" id="RU004070"/>
    </source>
</evidence>
<proteinExistence type="inferred from homology"/>
<keyword evidence="10" id="KW-0651">Protein splicing</keyword>
<keyword evidence="12" id="KW-0539">Nucleus</keyword>
<dbReference type="CDD" id="cd00081">
    <property type="entry name" value="Hint"/>
    <property type="match status" value="1"/>
</dbReference>
<dbReference type="Pfam" id="PF00493">
    <property type="entry name" value="MCM"/>
    <property type="match status" value="2"/>
</dbReference>
<dbReference type="InterPro" id="IPR027925">
    <property type="entry name" value="MCM_N"/>
</dbReference>
<dbReference type="InterPro" id="IPR003587">
    <property type="entry name" value="Hint_dom_N"/>
</dbReference>
<dbReference type="InterPro" id="IPR008046">
    <property type="entry name" value="Mcm3"/>
</dbReference>
<dbReference type="PRINTS" id="PR00379">
    <property type="entry name" value="INTEIN"/>
</dbReference>
<dbReference type="SMART" id="SM00305">
    <property type="entry name" value="HintC"/>
    <property type="match status" value="1"/>
</dbReference>
<dbReference type="GO" id="GO:0017116">
    <property type="term" value="F:single-stranded DNA helicase activity"/>
    <property type="evidence" value="ECO:0007669"/>
    <property type="project" value="TreeGrafter"/>
</dbReference>
<dbReference type="InterPro" id="IPR030934">
    <property type="entry name" value="Intein_C"/>
</dbReference>
<dbReference type="InterPro" id="IPR027417">
    <property type="entry name" value="P-loop_NTPase"/>
</dbReference>
<dbReference type="Pfam" id="PF17207">
    <property type="entry name" value="MCM_OB"/>
    <property type="match status" value="1"/>
</dbReference>
<dbReference type="AlphaFoldDB" id="A0AAV8A9V2"/>
<dbReference type="NCBIfam" id="TIGR01443">
    <property type="entry name" value="intein_Cterm"/>
    <property type="match status" value="1"/>
</dbReference>
<dbReference type="GO" id="GO:1902975">
    <property type="term" value="P:mitotic DNA replication initiation"/>
    <property type="evidence" value="ECO:0007669"/>
    <property type="project" value="TreeGrafter"/>
</dbReference>
<feature type="compositionally biased region" description="Basic and acidic residues" evidence="15">
    <location>
        <begin position="1051"/>
        <end position="1111"/>
    </location>
</feature>
<evidence type="ECO:0000256" key="3">
    <source>
        <dbReference type="ARBA" id="ARBA00012551"/>
    </source>
</evidence>
<evidence type="ECO:0000256" key="5">
    <source>
        <dbReference type="ARBA" id="ARBA00022741"/>
    </source>
</evidence>
<dbReference type="PROSITE" id="PS00847">
    <property type="entry name" value="MCM_1"/>
    <property type="match status" value="1"/>
</dbReference>
<feature type="region of interest" description="Disordered" evidence="15">
    <location>
        <begin position="1044"/>
        <end position="1238"/>
    </location>
</feature>
<evidence type="ECO:0000256" key="11">
    <source>
        <dbReference type="ARBA" id="ARBA00023125"/>
    </source>
</evidence>
<evidence type="ECO:0000256" key="9">
    <source>
        <dbReference type="ARBA" id="ARBA00022840"/>
    </source>
</evidence>
<dbReference type="Pfam" id="PF14551">
    <property type="entry name" value="MCM_N"/>
    <property type="match status" value="1"/>
</dbReference>
<dbReference type="GO" id="GO:0006271">
    <property type="term" value="P:DNA strand elongation involved in DNA replication"/>
    <property type="evidence" value="ECO:0007669"/>
    <property type="project" value="TreeGrafter"/>
</dbReference>
<dbReference type="InterPro" id="IPR006141">
    <property type="entry name" value="Intein_N"/>
</dbReference>
<evidence type="ECO:0000259" key="16">
    <source>
        <dbReference type="PROSITE" id="PS50051"/>
    </source>
</evidence>
<evidence type="ECO:0000256" key="2">
    <source>
        <dbReference type="ARBA" id="ARBA00008010"/>
    </source>
</evidence>
<evidence type="ECO:0000256" key="6">
    <source>
        <dbReference type="ARBA" id="ARBA00022801"/>
    </source>
</evidence>
<dbReference type="SUPFAM" id="SSF51294">
    <property type="entry name" value="Hedgehog/intein (Hint) domain"/>
    <property type="match status" value="1"/>
</dbReference>
<dbReference type="Gene3D" id="2.170.16.10">
    <property type="entry name" value="Hedgehog/Intein (Hint) domain"/>
    <property type="match status" value="1"/>
</dbReference>
<dbReference type="InterPro" id="IPR003586">
    <property type="entry name" value="Hint_dom_C"/>
</dbReference>
<keyword evidence="5 14" id="KW-0547">Nucleotide-binding</keyword>
<dbReference type="GO" id="GO:0016539">
    <property type="term" value="P:intein-mediated protein splicing"/>
    <property type="evidence" value="ECO:0007669"/>
    <property type="project" value="InterPro"/>
</dbReference>
<dbReference type="GO" id="GO:0000727">
    <property type="term" value="P:double-strand break repair via break-induced replication"/>
    <property type="evidence" value="ECO:0007669"/>
    <property type="project" value="TreeGrafter"/>
</dbReference>
<evidence type="ECO:0000256" key="4">
    <source>
        <dbReference type="ARBA" id="ARBA00022705"/>
    </source>
</evidence>
<gene>
    <name evidence="17" type="ORF">M0812_06369</name>
</gene>
<evidence type="ECO:0000256" key="13">
    <source>
        <dbReference type="ARBA" id="ARBA00047995"/>
    </source>
</evidence>
<feature type="domain" description="MCM C-terminal AAA(+) ATPase" evidence="16">
    <location>
        <begin position="288"/>
        <end position="371"/>
    </location>
</feature>
<evidence type="ECO:0000256" key="8">
    <source>
        <dbReference type="ARBA" id="ARBA00022813"/>
    </source>
</evidence>
<evidence type="ECO:0000256" key="12">
    <source>
        <dbReference type="ARBA" id="ARBA00023242"/>
    </source>
</evidence>
<dbReference type="Gene3D" id="3.30.1640.10">
    <property type="entry name" value="mini-chromosome maintenance (MCM) complex, chain A, domain 1"/>
    <property type="match status" value="1"/>
</dbReference>